<dbReference type="InterPro" id="IPR017850">
    <property type="entry name" value="Alkaline_phosphatase_core_sf"/>
</dbReference>
<dbReference type="SUPFAM" id="SSF144232">
    <property type="entry name" value="HIT/MYND zinc finger-like"/>
    <property type="match status" value="1"/>
</dbReference>
<dbReference type="GO" id="GO:0005615">
    <property type="term" value="C:extracellular space"/>
    <property type="evidence" value="ECO:0007669"/>
    <property type="project" value="TreeGrafter"/>
</dbReference>
<keyword evidence="1" id="KW-0479">Metal-binding</keyword>
<accession>A0A9C5ZE76</accession>
<dbReference type="GO" id="GO:0008270">
    <property type="term" value="F:zinc ion binding"/>
    <property type="evidence" value="ECO:0007669"/>
    <property type="project" value="UniProtKB-UniRule"/>
</dbReference>
<protein>
    <submittedName>
        <fullName evidence="5">Uncharacterized protein LOC119640728</fullName>
    </submittedName>
</protein>
<dbReference type="FunFam" id="3.40.720.10:FF:000017">
    <property type="entry name" value="Predicted protein"/>
    <property type="match status" value="1"/>
</dbReference>
<feature type="domain" description="HIT-type" evidence="3">
    <location>
        <begin position="6"/>
        <end position="39"/>
    </location>
</feature>
<proteinExistence type="predicted"/>
<dbReference type="Gene3D" id="3.30.60.190">
    <property type="match status" value="1"/>
</dbReference>
<dbReference type="AlphaFoldDB" id="A0A9C5ZE76"/>
<dbReference type="Proteomes" id="UP000092443">
    <property type="component" value="Unplaced"/>
</dbReference>
<dbReference type="PROSITE" id="PS51083">
    <property type="entry name" value="ZF_HIT"/>
    <property type="match status" value="1"/>
</dbReference>
<evidence type="ECO:0000259" key="3">
    <source>
        <dbReference type="PROSITE" id="PS51083"/>
    </source>
</evidence>
<dbReference type="Gene3D" id="3.40.720.10">
    <property type="entry name" value="Alkaline Phosphatase, subunit A"/>
    <property type="match status" value="1"/>
</dbReference>
<keyword evidence="1" id="KW-0862">Zinc</keyword>
<dbReference type="PANTHER" id="PTHR10974">
    <property type="entry name" value="FI08016P-RELATED"/>
    <property type="match status" value="1"/>
</dbReference>
<name>A0A9C5ZE76_9MUSC</name>
<evidence type="ECO:0000256" key="1">
    <source>
        <dbReference type="PROSITE-ProRule" id="PRU00453"/>
    </source>
</evidence>
<dbReference type="KEGG" id="gfs:119640728"/>
<feature type="compositionally biased region" description="Acidic residues" evidence="2">
    <location>
        <begin position="86"/>
        <end position="99"/>
    </location>
</feature>
<gene>
    <name evidence="5" type="primary">LOC119640728</name>
</gene>
<evidence type="ECO:0000313" key="5">
    <source>
        <dbReference type="RefSeq" id="XP_037894864.1"/>
    </source>
</evidence>
<dbReference type="PANTHER" id="PTHR10974:SF9">
    <property type="entry name" value="DUF229 DOMAIN CONTAINING PROTEIN-RELATED"/>
    <property type="match status" value="1"/>
</dbReference>
<dbReference type="GeneID" id="119640728"/>
<evidence type="ECO:0000256" key="2">
    <source>
        <dbReference type="SAM" id="MobiDB-lite"/>
    </source>
</evidence>
<dbReference type="Pfam" id="PF04438">
    <property type="entry name" value="zf-HIT"/>
    <property type="match status" value="1"/>
</dbReference>
<dbReference type="RefSeq" id="XP_037894864.1">
    <property type="nucleotide sequence ID" value="XM_038038936.1"/>
</dbReference>
<reference evidence="5" key="1">
    <citation type="submission" date="2025-08" db="UniProtKB">
        <authorList>
            <consortium name="RefSeq"/>
        </authorList>
    </citation>
    <scope>IDENTIFICATION</scope>
    <source>
        <tissue evidence="5">Whole body pupa</tissue>
    </source>
</reference>
<evidence type="ECO:0000313" key="4">
    <source>
        <dbReference type="Proteomes" id="UP000092443"/>
    </source>
</evidence>
<dbReference type="SUPFAM" id="SSF53649">
    <property type="entry name" value="Alkaline phosphatase-like"/>
    <property type="match status" value="1"/>
</dbReference>
<dbReference type="CDD" id="cd23024">
    <property type="entry name" value="zf-HIT_ZNHIT2-3"/>
    <property type="match status" value="1"/>
</dbReference>
<feature type="compositionally biased region" description="Acidic residues" evidence="2">
    <location>
        <begin position="106"/>
        <end position="116"/>
    </location>
</feature>
<dbReference type="Pfam" id="PF02995">
    <property type="entry name" value="DUF229"/>
    <property type="match status" value="1"/>
</dbReference>
<keyword evidence="1" id="KW-0863">Zinc-finger</keyword>
<dbReference type="InterPro" id="IPR007529">
    <property type="entry name" value="Znf_HIT"/>
</dbReference>
<dbReference type="CDD" id="cd16021">
    <property type="entry name" value="ALP_like"/>
    <property type="match status" value="1"/>
</dbReference>
<dbReference type="InterPro" id="IPR004245">
    <property type="entry name" value="DUF229"/>
</dbReference>
<feature type="region of interest" description="Disordered" evidence="2">
    <location>
        <begin position="84"/>
        <end position="116"/>
    </location>
</feature>
<sequence length="799" mass="92236">MSTENCQICCKAQFKYTCPRCNIIYCSVTCYKAEQHLKCSEEFYKQCIQDELTSTPANKSKEDIRKIYDILRRIQEADAGFQPQDFENDELIDSDDDESSPLNDRELDENDNEDDEVDLAERLKGVDINDADTVWECLTSREREEFKNMLKTGDIMKLVPAYVPWWLRKPNPKIVELGKESDDDSSLPPIMNNIPKFSAICQKEPSPCLHYNLWNILSAYTCMVRFFGGEHLINPHEACVYLVNLSLCLKFGTNFEDVEDAIISVEMEALTTGNGAIQLMPTGSEKNPFVGDREQLQADARQIMASHRFKLAAIGDNTFPNLMALLTGQNQSAAEETCKPKQVGGLDNCNFIWKEFHKQSYYTAYGEDTPAMSTFNYLKKGFQEPPTDYYFRPMSLAIEKHLTYNKKAGLKYCIGNRQNGEYVYDMALQFVTRFQYEPNFGLFWTNSFSHNDYSLPATMDSRILKYLKEMETLGIFDNSIVFFLSDHGMRFGKLLTLPGDFLEPRLPTFFISIPKWFRNAYPELIQNLEMNCQRLTTPYDVYMTMQHLLKINQPNFTIKAATGCTRCQSLFREVPENRTCPDAEISENWCTCTPYKILSPSEKAIKRLNSLIVERINDYIINKNLSSVCSELTLRNTKKAEQHYNDKDLTLSTYRIEFSVNPKTTPEAIFAATVKCDPSSNEIALNLTVEEDVNRRSKYENTAKCTQDKEAKKYCICKKKKCYCFGNSTEYHGFDNTQPESNEFVLKRINVENDNPEYFIKTSQCFIPYVDHLSPEVLKFYKPEYTTGRTTFNKNIIQP</sequence>
<keyword evidence="4" id="KW-1185">Reference proteome</keyword>
<organism evidence="4 5">
    <name type="scientific">Glossina fuscipes</name>
    <dbReference type="NCBI Taxonomy" id="7396"/>
    <lineage>
        <taxon>Eukaryota</taxon>
        <taxon>Metazoa</taxon>
        <taxon>Ecdysozoa</taxon>
        <taxon>Arthropoda</taxon>
        <taxon>Hexapoda</taxon>
        <taxon>Insecta</taxon>
        <taxon>Pterygota</taxon>
        <taxon>Neoptera</taxon>
        <taxon>Endopterygota</taxon>
        <taxon>Diptera</taxon>
        <taxon>Brachycera</taxon>
        <taxon>Muscomorpha</taxon>
        <taxon>Hippoboscoidea</taxon>
        <taxon>Glossinidae</taxon>
        <taxon>Glossina</taxon>
    </lineage>
</organism>